<sequence>MNLKVTALGMGHELAEWEWRTRQTAVAGCRRRSEQFWQSMTLEPWSYIKLVAIKMFSFRK</sequence>
<proteinExistence type="predicted"/>
<dbReference type="AlphaFoldDB" id="A0A0X3BH92"/>
<reference evidence="1 2" key="1">
    <citation type="submission" date="2016-01" db="EMBL/GenBank/DDBJ databases">
        <authorList>
            <person name="Manzoor S."/>
        </authorList>
    </citation>
    <scope>NUCLEOTIDE SEQUENCE [LARGE SCALE GENOMIC DNA]</scope>
    <source>
        <strain evidence="1">Methanoculleus sp MAB1</strain>
    </source>
</reference>
<accession>A0A0X3BH92</accession>
<evidence type="ECO:0000313" key="2">
    <source>
        <dbReference type="Proteomes" id="UP000069850"/>
    </source>
</evidence>
<evidence type="ECO:0000313" key="1">
    <source>
        <dbReference type="EMBL" id="CVK31281.1"/>
    </source>
</evidence>
<dbReference type="Proteomes" id="UP000069850">
    <property type="component" value="Chromosome 1"/>
</dbReference>
<name>A0A0X3BH92_9EURY</name>
<dbReference type="KEGG" id="mema:MMAB1_0064"/>
<dbReference type="EMBL" id="LT158599">
    <property type="protein sequence ID" value="CVK31281.1"/>
    <property type="molecule type" value="Genomic_DNA"/>
</dbReference>
<gene>
    <name evidence="1" type="ORF">MMAB1_0064</name>
</gene>
<organism evidence="1 2">
    <name type="scientific">Methanoculleus bourgensis</name>
    <dbReference type="NCBI Taxonomy" id="83986"/>
    <lineage>
        <taxon>Archaea</taxon>
        <taxon>Methanobacteriati</taxon>
        <taxon>Methanobacteriota</taxon>
        <taxon>Stenosarchaea group</taxon>
        <taxon>Methanomicrobia</taxon>
        <taxon>Methanomicrobiales</taxon>
        <taxon>Methanomicrobiaceae</taxon>
        <taxon>Methanoculleus</taxon>
    </lineage>
</organism>
<protein>
    <submittedName>
        <fullName evidence="1">Uncharacterized protein</fullName>
    </submittedName>
</protein>